<protein>
    <recommendedName>
        <fullName evidence="3">Thermonuclease family protein</fullName>
    </recommendedName>
</protein>
<dbReference type="Gene3D" id="2.40.50.90">
    <property type="match status" value="1"/>
</dbReference>
<keyword evidence="2" id="KW-1185">Reference proteome</keyword>
<accession>A0ABT0NC43</accession>
<evidence type="ECO:0008006" key="3">
    <source>
        <dbReference type="Google" id="ProtNLM"/>
    </source>
</evidence>
<dbReference type="RefSeq" id="WP_249250609.1">
    <property type="nucleotide sequence ID" value="NZ_JAKIKT010000010.1"/>
</dbReference>
<proteinExistence type="predicted"/>
<comment type="caution">
    <text evidence="1">The sequence shown here is derived from an EMBL/GenBank/DDBJ whole genome shotgun (WGS) entry which is preliminary data.</text>
</comment>
<name>A0ABT0NC43_9GAMM</name>
<gene>
    <name evidence="1" type="ORF">L2725_20105</name>
</gene>
<sequence length="87" mass="9497">MLSAIYLAITVQVVSVSDGDTVRVVIPDWPDVVGLNIPVRIRGIDTAETVGGCPKPRKMALEAKTLLSKILSKAQNIEIKNIERGKW</sequence>
<reference evidence="1 2" key="1">
    <citation type="submission" date="2022-01" db="EMBL/GenBank/DDBJ databases">
        <title>Whole genome-based taxonomy of the Shewanellaceae.</title>
        <authorList>
            <person name="Martin-Rodriguez A.J."/>
        </authorList>
    </citation>
    <scope>NUCLEOTIDE SEQUENCE [LARGE SCALE GENOMIC DNA]</scope>
    <source>
        <strain evidence="1 2">DSM 21332</strain>
    </source>
</reference>
<evidence type="ECO:0000313" key="1">
    <source>
        <dbReference type="EMBL" id="MCL2916048.1"/>
    </source>
</evidence>
<organism evidence="1 2">
    <name type="scientific">Shewanella corallii</name>
    <dbReference type="NCBI Taxonomy" id="560080"/>
    <lineage>
        <taxon>Bacteria</taxon>
        <taxon>Pseudomonadati</taxon>
        <taxon>Pseudomonadota</taxon>
        <taxon>Gammaproteobacteria</taxon>
        <taxon>Alteromonadales</taxon>
        <taxon>Shewanellaceae</taxon>
        <taxon>Shewanella</taxon>
    </lineage>
</organism>
<dbReference type="Proteomes" id="UP001202831">
    <property type="component" value="Unassembled WGS sequence"/>
</dbReference>
<dbReference type="EMBL" id="JAKIKT010000010">
    <property type="protein sequence ID" value="MCL2916048.1"/>
    <property type="molecule type" value="Genomic_DNA"/>
</dbReference>
<evidence type="ECO:0000313" key="2">
    <source>
        <dbReference type="Proteomes" id="UP001202831"/>
    </source>
</evidence>
<dbReference type="InterPro" id="IPR035437">
    <property type="entry name" value="SNase_OB-fold_sf"/>
</dbReference>
<dbReference type="SUPFAM" id="SSF50199">
    <property type="entry name" value="Staphylococcal nuclease"/>
    <property type="match status" value="1"/>
</dbReference>